<gene>
    <name evidence="2" type="ORF">HNP48_003418</name>
</gene>
<proteinExistence type="predicted"/>
<protein>
    <recommendedName>
        <fullName evidence="1">GyrI-like small molecule binding domain-containing protein</fullName>
    </recommendedName>
</protein>
<evidence type="ECO:0000313" key="2">
    <source>
        <dbReference type="EMBL" id="MBB6560742.1"/>
    </source>
</evidence>
<dbReference type="Proteomes" id="UP000575083">
    <property type="component" value="Unassembled WGS sequence"/>
</dbReference>
<accession>A0A7X0PF10</accession>
<dbReference type="EMBL" id="JACHLK010000006">
    <property type="protein sequence ID" value="MBB6560742.1"/>
    <property type="molecule type" value="Genomic_DNA"/>
</dbReference>
<dbReference type="InterPro" id="IPR011256">
    <property type="entry name" value="Reg_factor_effector_dom_sf"/>
</dbReference>
<dbReference type="AlphaFoldDB" id="A0A7X0PF10"/>
<dbReference type="Gene3D" id="3.20.80.10">
    <property type="entry name" value="Regulatory factor, effector binding domain"/>
    <property type="match status" value="1"/>
</dbReference>
<sequence length="203" mass="22882">MDKIDLKKTDLKHLYQPSARSVVEVEVPALRFLMVDGQGDPTGSEPYAQAVEALFAVSYTAKFMVKKGPEAIDYAVMPLEGLWWADDMAAFVANDRAQWQWTMMVMQPSFATPEVLARAIDEVRRKKALPGVERLRSEVFAEGRCAQVLHLGPFTEEGPTIERVHDFIDARASRAGKHHEIYLSDIRKAAPAKWKTIIRQPMA</sequence>
<dbReference type="InterPro" id="IPR029442">
    <property type="entry name" value="GyrI-like"/>
</dbReference>
<dbReference type="Pfam" id="PF06445">
    <property type="entry name" value="GyrI-like"/>
    <property type="match status" value="1"/>
</dbReference>
<dbReference type="PIRSF" id="PIRSF031644">
    <property type="entry name" value="UCP031644"/>
    <property type="match status" value="1"/>
</dbReference>
<feature type="domain" description="GyrI-like small molecule binding" evidence="1">
    <location>
        <begin position="24"/>
        <end position="198"/>
    </location>
</feature>
<reference evidence="2 3" key="1">
    <citation type="submission" date="2020-08" db="EMBL/GenBank/DDBJ databases">
        <title>Functional genomics of gut bacteria from endangered species of beetles.</title>
        <authorList>
            <person name="Carlos-Shanley C."/>
        </authorList>
    </citation>
    <scope>NUCLEOTIDE SEQUENCE [LARGE SCALE GENOMIC DNA]</scope>
    <source>
        <strain evidence="2 3">S00198</strain>
    </source>
</reference>
<dbReference type="RefSeq" id="WP_184859077.1">
    <property type="nucleotide sequence ID" value="NZ_JACHLK010000006.1"/>
</dbReference>
<name>A0A7X0PF10_9BURK</name>
<keyword evidence="3" id="KW-1185">Reference proteome</keyword>
<evidence type="ECO:0000313" key="3">
    <source>
        <dbReference type="Proteomes" id="UP000575083"/>
    </source>
</evidence>
<evidence type="ECO:0000259" key="1">
    <source>
        <dbReference type="Pfam" id="PF06445"/>
    </source>
</evidence>
<comment type="caution">
    <text evidence="2">The sequence shown here is derived from an EMBL/GenBank/DDBJ whole genome shotgun (WGS) entry which is preliminary data.</text>
</comment>
<dbReference type="InterPro" id="IPR008319">
    <property type="entry name" value="GyrI-like_CCH_Lin2189-like"/>
</dbReference>
<organism evidence="2 3">
    <name type="scientific">Acidovorax soli</name>
    <dbReference type="NCBI Taxonomy" id="592050"/>
    <lineage>
        <taxon>Bacteria</taxon>
        <taxon>Pseudomonadati</taxon>
        <taxon>Pseudomonadota</taxon>
        <taxon>Betaproteobacteria</taxon>
        <taxon>Burkholderiales</taxon>
        <taxon>Comamonadaceae</taxon>
        <taxon>Acidovorax</taxon>
    </lineage>
</organism>